<evidence type="ECO:0000256" key="3">
    <source>
        <dbReference type="ARBA" id="ARBA00023004"/>
    </source>
</evidence>
<evidence type="ECO:0000313" key="7">
    <source>
        <dbReference type="Proteomes" id="UP000242705"/>
    </source>
</evidence>
<evidence type="ECO:0000256" key="2">
    <source>
        <dbReference type="ARBA" id="ARBA00022723"/>
    </source>
</evidence>
<reference evidence="6 7" key="1">
    <citation type="journal article" date="2014" name="BMC Genomics">
        <title>Comparison of environmental and isolate Sulfobacillus genomes reveals diverse carbon, sulfur, nitrogen, and hydrogen metabolisms.</title>
        <authorList>
            <person name="Justice N.B."/>
            <person name="Norman A."/>
            <person name="Brown C.T."/>
            <person name="Singh A."/>
            <person name="Thomas B.C."/>
            <person name="Banfield J.F."/>
        </authorList>
    </citation>
    <scope>NUCLEOTIDE SEQUENCE [LARGE SCALE GENOMIC DNA]</scope>
    <source>
        <strain evidence="6">AMDSBA5</strain>
    </source>
</reference>
<proteinExistence type="predicted"/>
<keyword evidence="2" id="KW-0479">Metal-binding</keyword>
<dbReference type="EMBL" id="PXYX01000071">
    <property type="protein sequence ID" value="PSR23287.1"/>
    <property type="molecule type" value="Genomic_DNA"/>
</dbReference>
<comment type="caution">
    <text evidence="6">The sequence shown here is derived from an EMBL/GenBank/DDBJ whole genome shotgun (WGS) entry which is preliminary data.</text>
</comment>
<evidence type="ECO:0000313" key="6">
    <source>
        <dbReference type="EMBL" id="PSR23287.1"/>
    </source>
</evidence>
<feature type="domain" description="Radical SAM core" evidence="5">
    <location>
        <begin position="75"/>
        <end position="287"/>
    </location>
</feature>
<gene>
    <name evidence="6" type="ORF">C7B47_15945</name>
</gene>
<dbReference type="Proteomes" id="UP000242705">
    <property type="component" value="Unassembled WGS sequence"/>
</dbReference>
<dbReference type="GO" id="GO:0003824">
    <property type="term" value="F:catalytic activity"/>
    <property type="evidence" value="ECO:0007669"/>
    <property type="project" value="InterPro"/>
</dbReference>
<organism evidence="6 7">
    <name type="scientific">Sulfobacillus thermosulfidooxidans</name>
    <dbReference type="NCBI Taxonomy" id="28034"/>
    <lineage>
        <taxon>Bacteria</taxon>
        <taxon>Bacillati</taxon>
        <taxon>Bacillota</taxon>
        <taxon>Clostridia</taxon>
        <taxon>Eubacteriales</taxon>
        <taxon>Clostridiales Family XVII. Incertae Sedis</taxon>
        <taxon>Sulfobacillus</taxon>
    </lineage>
</organism>
<evidence type="ECO:0000259" key="5">
    <source>
        <dbReference type="PROSITE" id="PS51918"/>
    </source>
</evidence>
<dbReference type="InterPro" id="IPR058240">
    <property type="entry name" value="rSAM_sf"/>
</dbReference>
<keyword evidence="4" id="KW-0411">Iron-sulfur</keyword>
<dbReference type="SUPFAM" id="SSF102114">
    <property type="entry name" value="Radical SAM enzymes"/>
    <property type="match status" value="1"/>
</dbReference>
<name>A0A2T2WM28_SULTH</name>
<keyword evidence="1" id="KW-0949">S-adenosyl-L-methionine</keyword>
<evidence type="ECO:0000256" key="4">
    <source>
        <dbReference type="ARBA" id="ARBA00023014"/>
    </source>
</evidence>
<dbReference type="InterPro" id="IPR013785">
    <property type="entry name" value="Aldolase_TIM"/>
</dbReference>
<dbReference type="GO" id="GO:0046872">
    <property type="term" value="F:metal ion binding"/>
    <property type="evidence" value="ECO:0007669"/>
    <property type="project" value="UniProtKB-KW"/>
</dbReference>
<dbReference type="PROSITE" id="PS51918">
    <property type="entry name" value="RADICAL_SAM"/>
    <property type="match status" value="1"/>
</dbReference>
<sequence>MYLEGKTMESQNRVNSALQEILCALEAESLQDIRHRRDIGGGSVFNRRNGRVVSVDIDTYIQAFGPSVGTPLEGPAAPYVVDVQLTNVCNLACPHCVVETDRVEPDNYMDLHTWRTILEQLHNWGVFQVAYGEGEPTIHPNFRQIIQETRDAYDMVPNITSNLLRRLDDSEMDVLASYCGTVACSIDAWHYPKVLEKGVPRTTLDNIRGLLTRGAHMAVTHVYMLKNLSDVPLYLEYIVSLGIREIGLSRYFQIDHGPQDNTTVELSYLVDQFGEILSKADELGVILSYDTCSDAMLSRVFVALGKSHVGQGCAGARKMGLVTTNSLIKPCSFSKPPYIARFSDGWNGSVLQKFREVSDRDRLSCIFGLTDLTIIEEMP</sequence>
<dbReference type="Pfam" id="PF04055">
    <property type="entry name" value="Radical_SAM"/>
    <property type="match status" value="1"/>
</dbReference>
<dbReference type="AlphaFoldDB" id="A0A2T2WM28"/>
<dbReference type="CDD" id="cd01335">
    <property type="entry name" value="Radical_SAM"/>
    <property type="match status" value="1"/>
</dbReference>
<dbReference type="InterPro" id="IPR050377">
    <property type="entry name" value="Radical_SAM_PqqE_MftC-like"/>
</dbReference>
<dbReference type="Gene3D" id="3.20.20.70">
    <property type="entry name" value="Aldolase class I"/>
    <property type="match status" value="1"/>
</dbReference>
<dbReference type="PANTHER" id="PTHR11228">
    <property type="entry name" value="RADICAL SAM DOMAIN PROTEIN"/>
    <property type="match status" value="1"/>
</dbReference>
<protein>
    <recommendedName>
        <fullName evidence="5">Radical SAM core domain-containing protein</fullName>
    </recommendedName>
</protein>
<dbReference type="SFLD" id="SFLDS00029">
    <property type="entry name" value="Radical_SAM"/>
    <property type="match status" value="1"/>
</dbReference>
<dbReference type="GO" id="GO:0051536">
    <property type="term" value="F:iron-sulfur cluster binding"/>
    <property type="evidence" value="ECO:0007669"/>
    <property type="project" value="UniProtKB-KW"/>
</dbReference>
<accession>A0A2T2WM28</accession>
<evidence type="ECO:0000256" key="1">
    <source>
        <dbReference type="ARBA" id="ARBA00022691"/>
    </source>
</evidence>
<dbReference type="PANTHER" id="PTHR11228:SF7">
    <property type="entry name" value="PQQA PEPTIDE CYCLASE"/>
    <property type="match status" value="1"/>
</dbReference>
<keyword evidence="3" id="KW-0408">Iron</keyword>
<dbReference type="InterPro" id="IPR007197">
    <property type="entry name" value="rSAM"/>
</dbReference>
<dbReference type="SFLD" id="SFLDG01067">
    <property type="entry name" value="SPASM/twitch_domain_containing"/>
    <property type="match status" value="1"/>
</dbReference>